<dbReference type="Gene3D" id="3.40.50.1380">
    <property type="entry name" value="Methylglyoxal synthase-like domain"/>
    <property type="match status" value="1"/>
</dbReference>
<gene>
    <name evidence="3" type="ORF">PVL29_026140</name>
</gene>
<dbReference type="SUPFAM" id="SSF52335">
    <property type="entry name" value="Methylglyoxal synthase-like"/>
    <property type="match status" value="1"/>
</dbReference>
<evidence type="ECO:0000313" key="4">
    <source>
        <dbReference type="Proteomes" id="UP001168098"/>
    </source>
</evidence>
<dbReference type="EMBL" id="JARBHA010000019">
    <property type="protein sequence ID" value="KAJ9672790.1"/>
    <property type="molecule type" value="Genomic_DNA"/>
</dbReference>
<organism evidence="3 4">
    <name type="scientific">Vitis rotundifolia</name>
    <name type="common">Muscadine grape</name>
    <dbReference type="NCBI Taxonomy" id="103349"/>
    <lineage>
        <taxon>Eukaryota</taxon>
        <taxon>Viridiplantae</taxon>
        <taxon>Streptophyta</taxon>
        <taxon>Embryophyta</taxon>
        <taxon>Tracheophyta</taxon>
        <taxon>Spermatophyta</taxon>
        <taxon>Magnoliopsida</taxon>
        <taxon>eudicotyledons</taxon>
        <taxon>Gunneridae</taxon>
        <taxon>Pentapetalae</taxon>
        <taxon>rosids</taxon>
        <taxon>Vitales</taxon>
        <taxon>Vitaceae</taxon>
        <taxon>Viteae</taxon>
        <taxon>Vitis</taxon>
    </lineage>
</organism>
<dbReference type="SMART" id="SM00851">
    <property type="entry name" value="MGS"/>
    <property type="match status" value="1"/>
</dbReference>
<dbReference type="Pfam" id="PF02142">
    <property type="entry name" value="MGS"/>
    <property type="match status" value="1"/>
</dbReference>
<name>A0AA39D7D1_VITRO</name>
<accession>A0AA39D7D1</accession>
<keyword evidence="4" id="KW-1185">Reference proteome</keyword>
<dbReference type="InterPro" id="IPR011607">
    <property type="entry name" value="MGS-like_dom"/>
</dbReference>
<evidence type="ECO:0000313" key="3">
    <source>
        <dbReference type="EMBL" id="KAJ9672790.1"/>
    </source>
</evidence>
<dbReference type="GO" id="GO:0003937">
    <property type="term" value="F:IMP cyclohydrolase activity"/>
    <property type="evidence" value="ECO:0007669"/>
    <property type="project" value="InterPro"/>
</dbReference>
<dbReference type="Proteomes" id="UP001168098">
    <property type="component" value="Unassembled WGS sequence"/>
</dbReference>
<dbReference type="GO" id="GO:0006189">
    <property type="term" value="P:'de novo' IMP biosynthetic process"/>
    <property type="evidence" value="ECO:0007669"/>
    <property type="project" value="TreeGrafter"/>
</dbReference>
<comment type="caution">
    <text evidence="3">The sequence shown here is derived from an EMBL/GenBank/DDBJ whole genome shotgun (WGS) entry which is preliminary data.</text>
</comment>
<dbReference type="InterPro" id="IPR002695">
    <property type="entry name" value="PurH-like"/>
</dbReference>
<feature type="region of interest" description="Disordered" evidence="1">
    <location>
        <begin position="104"/>
        <end position="127"/>
    </location>
</feature>
<protein>
    <recommendedName>
        <fullName evidence="2">MGS-like domain-containing protein</fullName>
    </recommendedName>
</protein>
<evidence type="ECO:0000259" key="2">
    <source>
        <dbReference type="SMART" id="SM00851"/>
    </source>
</evidence>
<dbReference type="PANTHER" id="PTHR11692:SF0">
    <property type="entry name" value="BIFUNCTIONAL PURINE BIOSYNTHESIS PROTEIN ATIC"/>
    <property type="match status" value="1"/>
</dbReference>
<dbReference type="InterPro" id="IPR036914">
    <property type="entry name" value="MGS-like_dom_sf"/>
</dbReference>
<feature type="domain" description="MGS-like" evidence="2">
    <location>
        <begin position="6"/>
        <end position="105"/>
    </location>
</feature>
<dbReference type="GO" id="GO:0004643">
    <property type="term" value="F:phosphoribosylaminoimidazolecarboxamide formyltransferase activity"/>
    <property type="evidence" value="ECO:0007669"/>
    <property type="project" value="InterPro"/>
</dbReference>
<feature type="compositionally biased region" description="Basic and acidic residues" evidence="1">
    <location>
        <begin position="112"/>
        <end position="124"/>
    </location>
</feature>
<dbReference type="AlphaFoldDB" id="A0AA39D7D1"/>
<dbReference type="GO" id="GO:0005829">
    <property type="term" value="C:cytosol"/>
    <property type="evidence" value="ECO:0007669"/>
    <property type="project" value="TreeGrafter"/>
</dbReference>
<dbReference type="PANTHER" id="PTHR11692">
    <property type="entry name" value="BIFUNCTIONAL PURINE BIOSYNTHESIS PROTEIN PURH"/>
    <property type="match status" value="1"/>
</dbReference>
<proteinExistence type="predicted"/>
<evidence type="ECO:0000256" key="1">
    <source>
        <dbReference type="SAM" id="MobiDB-lite"/>
    </source>
</evidence>
<reference evidence="3 4" key="1">
    <citation type="journal article" date="2023" name="BMC Biotechnol.">
        <title>Vitis rotundifolia cv Carlos genome sequencing.</title>
        <authorList>
            <person name="Huff M."/>
            <person name="Hulse-Kemp A."/>
            <person name="Scheffler B."/>
            <person name="Youngblood R."/>
            <person name="Simpson S."/>
            <person name="Babiker E."/>
            <person name="Staton M."/>
        </authorList>
    </citation>
    <scope>NUCLEOTIDE SEQUENCE [LARGE SCALE GENOMIC DNA]</scope>
    <source>
        <tissue evidence="3">Leaf</tissue>
    </source>
</reference>
<sequence>MMAKVDTISILKARSQSTALGNKQGVSATKVEQLTCFPEMLDGRVKTLHLSIHGGILARRDQKHHMEALNEHGIGTFDVVVVVNLYPFHDEVFSGGIEFEDEIETQAQDFDEPVKQSREGHDAQQPKLTIEGMKMIVEYKIQRKKNDDPE</sequence>